<dbReference type="EMBL" id="ATBP01001365">
    <property type="protein sequence ID" value="ETR67467.1"/>
    <property type="molecule type" value="Genomic_DNA"/>
</dbReference>
<evidence type="ECO:0008006" key="3">
    <source>
        <dbReference type="Google" id="ProtNLM"/>
    </source>
</evidence>
<name>A0A1V1NXZ4_9BACT</name>
<comment type="caution">
    <text evidence="1">The sequence shown here is derived from an EMBL/GenBank/DDBJ whole genome shotgun (WGS) entry which is preliminary data.</text>
</comment>
<proteinExistence type="predicted"/>
<evidence type="ECO:0000313" key="1">
    <source>
        <dbReference type="EMBL" id="ETR67467.1"/>
    </source>
</evidence>
<dbReference type="AlphaFoldDB" id="A0A1V1NXZ4"/>
<dbReference type="PANTHER" id="PTHR34704">
    <property type="entry name" value="ATPASE"/>
    <property type="match status" value="1"/>
</dbReference>
<protein>
    <recommendedName>
        <fullName evidence="3">ATPase</fullName>
    </recommendedName>
</protein>
<reference evidence="2" key="1">
    <citation type="submission" date="2012-11" db="EMBL/GenBank/DDBJ databases">
        <authorList>
            <person name="Lucero-Rivera Y.E."/>
            <person name="Tovar-Ramirez D."/>
        </authorList>
    </citation>
    <scope>NUCLEOTIDE SEQUENCE [LARGE SCALE GENOMIC DNA]</scope>
    <source>
        <strain evidence="2">Araruama</strain>
    </source>
</reference>
<gene>
    <name evidence="1" type="ORF">OMM_05121</name>
</gene>
<sequence length="231" mass="26952">MTLEELPLNECVQFWHSKSDHIAAYEKFKMLSVTGGVPRYLEELKPDLSAEANIKDLCFISGGLFVDEFERIFSDLFSKRSPLYKKIVRFIAEGPSDIKTICQQLKISQTGMIGEYLEDLKISGFISRDFTWNIKSGMESKLSKYRLSDNYLRFYLKYIEKRLRQIQQNQLLNITISNLPGWHSMMGMQFENLVLNNRLWIKEQLSLDPEEIIIDNPFFSTKDKKIPGLSN</sequence>
<accession>A0A1V1NXZ4</accession>
<dbReference type="Proteomes" id="UP000189670">
    <property type="component" value="Unassembled WGS sequence"/>
</dbReference>
<evidence type="ECO:0000313" key="2">
    <source>
        <dbReference type="Proteomes" id="UP000189670"/>
    </source>
</evidence>
<organism evidence="1 2">
    <name type="scientific">Candidatus Magnetoglobus multicellularis str. Araruama</name>
    <dbReference type="NCBI Taxonomy" id="890399"/>
    <lineage>
        <taxon>Bacteria</taxon>
        <taxon>Pseudomonadati</taxon>
        <taxon>Thermodesulfobacteriota</taxon>
        <taxon>Desulfobacteria</taxon>
        <taxon>Desulfobacterales</taxon>
        <taxon>Desulfobacteraceae</taxon>
        <taxon>Candidatus Magnetoglobus</taxon>
    </lineage>
</organism>
<dbReference type="PANTHER" id="PTHR34704:SF2">
    <property type="entry name" value="ATPASE"/>
    <property type="match status" value="1"/>
</dbReference>